<dbReference type="EMBL" id="CP002623">
    <property type="protein sequence ID" value="AEI95051.1"/>
    <property type="molecule type" value="Genomic_DNA"/>
</dbReference>
<name>F7ZIZ1_ROSLO</name>
<keyword evidence="3" id="KW-1185">Reference proteome</keyword>
<sequence>MIRALTISLCLAGPAAAQAPSAILTDLWNDFSSTCAPFLANPVTAMAQSPANLQYLRHEQSADGRLFRRHQGRWGLGQYRLVEVAVGTQAAHVYCQIARTSPDHNFNSNAMEATLRQILPADGSMRLAGGPTRITLMDPNDDAEGDVDGISQTYRKFLLEGALGPRSDLILIEMSSPQVLFTVSATVPLEDVQ</sequence>
<feature type="signal peptide" evidence="1">
    <location>
        <begin position="1"/>
        <end position="19"/>
    </location>
</feature>
<dbReference type="KEGG" id="rli:RLO149_c030950"/>
<reference evidence="2 3" key="1">
    <citation type="journal article" date="2011" name="BMC Genomics">
        <title>Comparative genome analysis and genome-guided physiological analysis of Roseobacter litoralis.</title>
        <authorList>
            <person name="Kalhoefer D."/>
            <person name="Thole S."/>
            <person name="Voget S."/>
            <person name="Lehmann R."/>
            <person name="Liesegang H."/>
            <person name="Wollher A."/>
            <person name="Daniel R."/>
            <person name="Simon M."/>
            <person name="Brinkhoff T."/>
        </authorList>
    </citation>
    <scope>NUCLEOTIDE SEQUENCE [LARGE SCALE GENOMIC DNA]</scope>
    <source>
        <strain evidence="3">ATCC 49566 / DSM 6996 / JCM 21268 / NBRC 15278 / OCh 149</strain>
    </source>
</reference>
<dbReference type="STRING" id="391595.RLO149_c030950"/>
<keyword evidence="1" id="KW-0732">Signal</keyword>
<gene>
    <name evidence="2" type="ordered locus">RLO149_c030950</name>
</gene>
<evidence type="ECO:0000256" key="1">
    <source>
        <dbReference type="SAM" id="SignalP"/>
    </source>
</evidence>
<dbReference type="OrthoDB" id="9889992at2"/>
<dbReference type="eggNOG" id="ENOG5031A5T">
    <property type="taxonomic scope" value="Bacteria"/>
</dbReference>
<organism evidence="2 3">
    <name type="scientific">Roseobacter litoralis (strain ATCC 49566 / DSM 6996 / JCM 21268 / NBRC 15278 / OCh 149)</name>
    <dbReference type="NCBI Taxonomy" id="391595"/>
    <lineage>
        <taxon>Bacteria</taxon>
        <taxon>Pseudomonadati</taxon>
        <taxon>Pseudomonadota</taxon>
        <taxon>Alphaproteobacteria</taxon>
        <taxon>Rhodobacterales</taxon>
        <taxon>Roseobacteraceae</taxon>
        <taxon>Roseobacter</taxon>
    </lineage>
</organism>
<feature type="chain" id="PRO_5003366800" evidence="1">
    <location>
        <begin position="20"/>
        <end position="193"/>
    </location>
</feature>
<dbReference type="RefSeq" id="WP_013962961.1">
    <property type="nucleotide sequence ID" value="NC_015730.1"/>
</dbReference>
<protein>
    <submittedName>
        <fullName evidence="2">Uncharacterized protein</fullName>
    </submittedName>
</protein>
<dbReference type="AlphaFoldDB" id="F7ZIZ1"/>
<evidence type="ECO:0000313" key="3">
    <source>
        <dbReference type="Proteomes" id="UP000001353"/>
    </source>
</evidence>
<dbReference type="Proteomes" id="UP000001353">
    <property type="component" value="Chromosome"/>
</dbReference>
<evidence type="ECO:0000313" key="2">
    <source>
        <dbReference type="EMBL" id="AEI95051.1"/>
    </source>
</evidence>
<dbReference type="HOGENOM" id="CLU_1407814_0_0_5"/>
<proteinExistence type="predicted"/>
<accession>F7ZIZ1</accession>